<keyword evidence="1 4" id="KW-0810">Translation regulation</keyword>
<dbReference type="HAMAP" id="MF_00839">
    <property type="entry name" value="HPF"/>
    <property type="match status" value="1"/>
</dbReference>
<dbReference type="Gene3D" id="3.30.505.50">
    <property type="entry name" value="Sigma 54 modulation/S30EA ribosomal protein, C-terminal domain"/>
    <property type="match status" value="1"/>
</dbReference>
<comment type="function">
    <text evidence="4">Required for dimerization of active 70S ribosomes into 100S ribosomes in stationary phase; 100S ribosomes are translationally inactive and sometimes present during exponential growth.</text>
</comment>
<dbReference type="CDD" id="cd00552">
    <property type="entry name" value="RaiA"/>
    <property type="match status" value="1"/>
</dbReference>
<dbReference type="GO" id="GO:0022627">
    <property type="term" value="C:cytosolic small ribosomal subunit"/>
    <property type="evidence" value="ECO:0007669"/>
    <property type="project" value="TreeGrafter"/>
</dbReference>
<evidence type="ECO:0000313" key="6">
    <source>
        <dbReference type="EMBL" id="SCY48294.1"/>
    </source>
</evidence>
<dbReference type="GO" id="GO:0043024">
    <property type="term" value="F:ribosomal small subunit binding"/>
    <property type="evidence" value="ECO:0007669"/>
    <property type="project" value="TreeGrafter"/>
</dbReference>
<dbReference type="InterPro" id="IPR050574">
    <property type="entry name" value="HPF/YfiA_ribosome-assoc"/>
</dbReference>
<dbReference type="PANTHER" id="PTHR33231">
    <property type="entry name" value="30S RIBOSOMAL PROTEIN"/>
    <property type="match status" value="1"/>
</dbReference>
<dbReference type="InterPro" id="IPR032528">
    <property type="entry name" value="Ribosom_S30AE_C"/>
</dbReference>
<dbReference type="InterPro" id="IPR036567">
    <property type="entry name" value="RHF-like"/>
</dbReference>
<evidence type="ECO:0000259" key="5">
    <source>
        <dbReference type="Pfam" id="PF16321"/>
    </source>
</evidence>
<dbReference type="InterPro" id="IPR003489">
    <property type="entry name" value="RHF/RaiA"/>
</dbReference>
<feature type="domain" description="Sigma 54 modulation/S30EA ribosomal protein C-terminal" evidence="5">
    <location>
        <begin position="147"/>
        <end position="199"/>
    </location>
</feature>
<dbReference type="STRING" id="549386.SAMN02927923_01434"/>
<dbReference type="GO" id="GO:0045900">
    <property type="term" value="P:negative regulation of translational elongation"/>
    <property type="evidence" value="ECO:0007669"/>
    <property type="project" value="TreeGrafter"/>
</dbReference>
<evidence type="ECO:0000313" key="7">
    <source>
        <dbReference type="Proteomes" id="UP000199569"/>
    </source>
</evidence>
<dbReference type="EMBL" id="FMVJ01000004">
    <property type="protein sequence ID" value="SCY48294.1"/>
    <property type="molecule type" value="Genomic_DNA"/>
</dbReference>
<evidence type="ECO:0000256" key="2">
    <source>
        <dbReference type="ARBA" id="ARBA00038695"/>
    </source>
</evidence>
<keyword evidence="7" id="KW-1185">Reference proteome</keyword>
<keyword evidence="4" id="KW-0963">Cytoplasm</keyword>
<dbReference type="PANTHER" id="PTHR33231:SF1">
    <property type="entry name" value="30S RIBOSOMAL PROTEIN"/>
    <property type="match status" value="1"/>
</dbReference>
<proteinExistence type="inferred from homology"/>
<evidence type="ECO:0000256" key="1">
    <source>
        <dbReference type="ARBA" id="ARBA00022845"/>
    </source>
</evidence>
<dbReference type="InterPro" id="IPR038416">
    <property type="entry name" value="Ribosom_S30AE_C_sf"/>
</dbReference>
<name>A0A1G5G9X0_9HYPH</name>
<evidence type="ECO:0000256" key="3">
    <source>
        <dbReference type="ARBA" id="ARBA00041148"/>
    </source>
</evidence>
<dbReference type="Proteomes" id="UP000199569">
    <property type="component" value="Unassembled WGS sequence"/>
</dbReference>
<dbReference type="Pfam" id="PF16321">
    <property type="entry name" value="Ribosom_S30AE_C"/>
    <property type="match status" value="1"/>
</dbReference>
<comment type="subunit">
    <text evidence="2">Associates exclusively with 100S ribosomes, which are dimers of 70S ribosomes.</text>
</comment>
<accession>A0A1G5G9X0</accession>
<protein>
    <recommendedName>
        <fullName evidence="3 4">Ribosome hibernation promoting factor</fullName>
        <shortName evidence="4">HPF</shortName>
    </recommendedName>
</protein>
<dbReference type="Pfam" id="PF02482">
    <property type="entry name" value="Ribosomal_S30AE"/>
    <property type="match status" value="1"/>
</dbReference>
<reference evidence="6 7" key="1">
    <citation type="submission" date="2016-10" db="EMBL/GenBank/DDBJ databases">
        <authorList>
            <person name="de Groot N.N."/>
        </authorList>
    </citation>
    <scope>NUCLEOTIDE SEQUENCE [LARGE SCALE GENOMIC DNA]</scope>
    <source>
        <strain evidence="6 7">CGMCC 1.7666</strain>
    </source>
</reference>
<evidence type="ECO:0000256" key="4">
    <source>
        <dbReference type="HAMAP-Rule" id="MF_00839"/>
    </source>
</evidence>
<comment type="similarity">
    <text evidence="4">Belongs to the HPF/YfiA ribosome-associated protein family. Long HPF subfamily.</text>
</comment>
<dbReference type="InterPro" id="IPR034694">
    <property type="entry name" value="HPF_long/plastid"/>
</dbReference>
<comment type="subcellular location">
    <subcellularLocation>
        <location evidence="4">Cytoplasm</location>
    </subcellularLocation>
</comment>
<dbReference type="NCBIfam" id="TIGR00741">
    <property type="entry name" value="yfiA"/>
    <property type="match status" value="1"/>
</dbReference>
<sequence>MGFNQSHSNGRLQRENAMALRVSGKNLDIGDTLRSQVTDRVATALSKYFDGGYSGHVTVAKDGAGFRTDCVLHLTSGITIEASGAAQDAYASFDQSAIRIEKRLRRYKQRLKEHANPGDGHDTGLEAPYAVFEAPTDEAVEEEGYHPVVIAETTKPLHRLSVSNAVMQLDMTGVPALVFIHASTGRVNVVYRRGDGAIGWVDPPPAQP</sequence>
<comment type="subunit">
    <text evidence="4">Interacts with 100S ribosomes.</text>
</comment>
<dbReference type="AlphaFoldDB" id="A0A1G5G9X0"/>
<gene>
    <name evidence="4" type="primary">hpf</name>
    <name evidence="6" type="ORF">SAMN02927923_01434</name>
</gene>
<organism evidence="6 7">
    <name type="scientific">Microvirga guangxiensis</name>
    <dbReference type="NCBI Taxonomy" id="549386"/>
    <lineage>
        <taxon>Bacteria</taxon>
        <taxon>Pseudomonadati</taxon>
        <taxon>Pseudomonadota</taxon>
        <taxon>Alphaproteobacteria</taxon>
        <taxon>Hyphomicrobiales</taxon>
        <taxon>Methylobacteriaceae</taxon>
        <taxon>Microvirga</taxon>
    </lineage>
</organism>
<dbReference type="SUPFAM" id="SSF69754">
    <property type="entry name" value="Ribosome binding protein Y (YfiA homologue)"/>
    <property type="match status" value="1"/>
</dbReference>
<dbReference type="Gene3D" id="3.30.160.100">
    <property type="entry name" value="Ribosome hibernation promotion factor-like"/>
    <property type="match status" value="1"/>
</dbReference>